<dbReference type="Gene3D" id="3.30.56.10">
    <property type="match status" value="2"/>
</dbReference>
<dbReference type="Gene3D" id="3.30.930.10">
    <property type="entry name" value="Bira Bifunctional Protein, Domain 2"/>
    <property type="match status" value="1"/>
</dbReference>
<dbReference type="SMART" id="SM00896">
    <property type="entry name" value="FDX-ACB"/>
    <property type="match status" value="1"/>
</dbReference>
<dbReference type="FunFam" id="3.50.40.10:FF:000001">
    <property type="entry name" value="Phenylalanine--tRNA ligase beta subunit"/>
    <property type="match status" value="1"/>
</dbReference>
<feature type="domain" description="TRNA-binding" evidence="17">
    <location>
        <begin position="42"/>
        <end position="155"/>
    </location>
</feature>
<dbReference type="OrthoDB" id="9805455at2"/>
<dbReference type="Pfam" id="PF01588">
    <property type="entry name" value="tRNA_bind"/>
    <property type="match status" value="1"/>
</dbReference>
<keyword evidence="12 15" id="KW-0648">Protein biosynthesis</keyword>
<keyword evidence="7 15" id="KW-0479">Metal-binding</keyword>
<evidence type="ECO:0000256" key="1">
    <source>
        <dbReference type="ARBA" id="ARBA00004496"/>
    </source>
</evidence>
<dbReference type="GO" id="GO:0006432">
    <property type="term" value="P:phenylalanyl-tRNA aminoacylation"/>
    <property type="evidence" value="ECO:0007669"/>
    <property type="project" value="UniProtKB-UniRule"/>
</dbReference>
<dbReference type="Pfam" id="PF03147">
    <property type="entry name" value="FDX-ACB"/>
    <property type="match status" value="1"/>
</dbReference>
<dbReference type="InterPro" id="IPR020825">
    <property type="entry name" value="Phe-tRNA_synthase-like_B3/B4"/>
</dbReference>
<evidence type="ECO:0000256" key="15">
    <source>
        <dbReference type="HAMAP-Rule" id="MF_00283"/>
    </source>
</evidence>
<dbReference type="GO" id="GO:0005524">
    <property type="term" value="F:ATP binding"/>
    <property type="evidence" value="ECO:0007669"/>
    <property type="project" value="UniProtKB-UniRule"/>
</dbReference>
<dbReference type="InterPro" id="IPR009061">
    <property type="entry name" value="DNA-bd_dom_put_sf"/>
</dbReference>
<keyword evidence="9 15" id="KW-0067">ATP-binding</keyword>
<keyword evidence="4 15" id="KW-0963">Cytoplasm</keyword>
<dbReference type="eggNOG" id="COG0072">
    <property type="taxonomic scope" value="Bacteria"/>
</dbReference>
<dbReference type="STRING" id="153721.MYP_79"/>
<comment type="subunit">
    <text evidence="3 15">Tetramer of two alpha and two beta subunits.</text>
</comment>
<dbReference type="SUPFAM" id="SSF50249">
    <property type="entry name" value="Nucleic acid-binding proteins"/>
    <property type="match status" value="1"/>
</dbReference>
<comment type="subcellular location">
    <subcellularLocation>
        <location evidence="1 15">Cytoplasm</location>
    </subcellularLocation>
</comment>
<keyword evidence="6 15" id="KW-0436">Ligase</keyword>
<evidence type="ECO:0000256" key="5">
    <source>
        <dbReference type="ARBA" id="ARBA00022555"/>
    </source>
</evidence>
<comment type="catalytic activity">
    <reaction evidence="14 15">
        <text>tRNA(Phe) + L-phenylalanine + ATP = L-phenylalanyl-tRNA(Phe) + AMP + diphosphate + H(+)</text>
        <dbReference type="Rhea" id="RHEA:19413"/>
        <dbReference type="Rhea" id="RHEA-COMP:9668"/>
        <dbReference type="Rhea" id="RHEA-COMP:9699"/>
        <dbReference type="ChEBI" id="CHEBI:15378"/>
        <dbReference type="ChEBI" id="CHEBI:30616"/>
        <dbReference type="ChEBI" id="CHEBI:33019"/>
        <dbReference type="ChEBI" id="CHEBI:58095"/>
        <dbReference type="ChEBI" id="CHEBI:78442"/>
        <dbReference type="ChEBI" id="CHEBI:78531"/>
        <dbReference type="ChEBI" id="CHEBI:456215"/>
        <dbReference type="EC" id="6.1.1.20"/>
    </reaction>
</comment>
<dbReference type="InterPro" id="IPR002547">
    <property type="entry name" value="tRNA-bd_dom"/>
</dbReference>
<dbReference type="InterPro" id="IPR041616">
    <property type="entry name" value="PheRS_beta_core"/>
</dbReference>
<evidence type="ECO:0000256" key="16">
    <source>
        <dbReference type="PROSITE-ProRule" id="PRU00209"/>
    </source>
</evidence>
<comment type="caution">
    <text evidence="20">The sequence shown here is derived from an EMBL/GenBank/DDBJ whole genome shotgun (WGS) entry which is preliminary data.</text>
</comment>
<dbReference type="PROSITE" id="PS51447">
    <property type="entry name" value="FDX_ACB"/>
    <property type="match status" value="1"/>
</dbReference>
<reference evidence="20 21" key="1">
    <citation type="submission" date="2014-09" db="EMBL/GenBank/DDBJ databases">
        <title>Sporocytophaga myxococcoides PG-01 genome sequencing.</title>
        <authorList>
            <person name="Liu L."/>
            <person name="Gao P.J."/>
            <person name="Chen G.J."/>
            <person name="Wang L.S."/>
        </authorList>
    </citation>
    <scope>NUCLEOTIDE SEQUENCE [LARGE SCALE GENOMIC DNA]</scope>
    <source>
        <strain evidence="20 21">PG-01</strain>
    </source>
</reference>
<accession>A0A098L9P3</accession>
<feature type="domain" description="FDX-ACB" evidence="18">
    <location>
        <begin position="707"/>
        <end position="800"/>
    </location>
</feature>
<feature type="binding site" evidence="15">
    <location>
        <position position="468"/>
    </location>
    <ligand>
        <name>Mg(2+)</name>
        <dbReference type="ChEBI" id="CHEBI:18420"/>
        <note>shared with alpha subunit</note>
    </ligand>
</feature>
<dbReference type="SUPFAM" id="SSF46955">
    <property type="entry name" value="Putative DNA-binding domain"/>
    <property type="match status" value="1"/>
</dbReference>
<protein>
    <recommendedName>
        <fullName evidence="15">Phenylalanine--tRNA ligase beta subunit</fullName>
        <ecNumber evidence="15">6.1.1.20</ecNumber>
    </recommendedName>
    <alternativeName>
        <fullName evidence="15">Phenylalanyl-tRNA synthetase beta subunit</fullName>
        <shortName evidence="15">PheRS</shortName>
    </alternativeName>
</protein>
<evidence type="ECO:0000256" key="13">
    <source>
        <dbReference type="ARBA" id="ARBA00023146"/>
    </source>
</evidence>
<evidence type="ECO:0000256" key="12">
    <source>
        <dbReference type="ARBA" id="ARBA00022917"/>
    </source>
</evidence>
<dbReference type="PANTHER" id="PTHR10947:SF0">
    <property type="entry name" value="PHENYLALANINE--TRNA LIGASE BETA SUBUNIT"/>
    <property type="match status" value="1"/>
</dbReference>
<keyword evidence="10 15" id="KW-0460">Magnesium</keyword>
<feature type="binding site" evidence="15">
    <location>
        <position position="471"/>
    </location>
    <ligand>
        <name>Mg(2+)</name>
        <dbReference type="ChEBI" id="CHEBI:18420"/>
        <note>shared with alpha subunit</note>
    </ligand>
</feature>
<dbReference type="InterPro" id="IPR004532">
    <property type="entry name" value="Phe-tRNA-ligase_IIc_bsu_bact"/>
</dbReference>
<evidence type="ECO:0000256" key="10">
    <source>
        <dbReference type="ARBA" id="ARBA00022842"/>
    </source>
</evidence>
<dbReference type="InterPro" id="IPR045060">
    <property type="entry name" value="Phe-tRNA-ligase_IIc_bsu"/>
</dbReference>
<keyword evidence="5 16" id="KW-0820">tRNA-binding</keyword>
<dbReference type="FunFam" id="3.30.70.380:FF:000001">
    <property type="entry name" value="Phenylalanine--tRNA ligase beta subunit"/>
    <property type="match status" value="1"/>
</dbReference>
<dbReference type="Pfam" id="PF03483">
    <property type="entry name" value="B3_4"/>
    <property type="match status" value="1"/>
</dbReference>
<dbReference type="SMART" id="SM00874">
    <property type="entry name" value="B5"/>
    <property type="match status" value="1"/>
</dbReference>
<feature type="domain" description="B5" evidence="19">
    <location>
        <begin position="408"/>
        <end position="484"/>
    </location>
</feature>
<keyword evidence="13 15" id="KW-0030">Aminoacyl-tRNA synthetase</keyword>
<dbReference type="PROSITE" id="PS51483">
    <property type="entry name" value="B5"/>
    <property type="match status" value="1"/>
</dbReference>
<dbReference type="InterPro" id="IPR033714">
    <property type="entry name" value="tRNA_bind_bactPheRS"/>
</dbReference>
<dbReference type="AlphaFoldDB" id="A0A098L9P3"/>
<evidence type="ECO:0000256" key="11">
    <source>
        <dbReference type="ARBA" id="ARBA00022884"/>
    </source>
</evidence>
<dbReference type="InterPro" id="IPR045864">
    <property type="entry name" value="aa-tRNA-synth_II/BPL/LPL"/>
</dbReference>
<name>A0A098L9P3_9BACT</name>
<evidence type="ECO:0000313" key="20">
    <source>
        <dbReference type="EMBL" id="GAL82853.1"/>
    </source>
</evidence>
<evidence type="ECO:0000256" key="8">
    <source>
        <dbReference type="ARBA" id="ARBA00022741"/>
    </source>
</evidence>
<comment type="similarity">
    <text evidence="2 15">Belongs to the phenylalanyl-tRNA synthetase beta subunit family. Type 1 subfamily.</text>
</comment>
<dbReference type="CDD" id="cd00769">
    <property type="entry name" value="PheRS_beta_core"/>
    <property type="match status" value="1"/>
</dbReference>
<gene>
    <name evidence="15" type="primary">pheT</name>
    <name evidence="20" type="ORF">MYP_79</name>
</gene>
<evidence type="ECO:0000313" key="21">
    <source>
        <dbReference type="Proteomes" id="UP000030185"/>
    </source>
</evidence>
<dbReference type="InterPro" id="IPR036690">
    <property type="entry name" value="Fdx_antiC-bd_sf"/>
</dbReference>
<dbReference type="EMBL" id="BBLT01000001">
    <property type="protein sequence ID" value="GAL82853.1"/>
    <property type="molecule type" value="Genomic_DNA"/>
</dbReference>
<comment type="cofactor">
    <cofactor evidence="15">
        <name>Mg(2+)</name>
        <dbReference type="ChEBI" id="CHEBI:18420"/>
    </cofactor>
    <text evidence="15">Binds 2 magnesium ions per tetramer.</text>
</comment>
<organism evidence="20 21">
    <name type="scientific">Sporocytophaga myxococcoides</name>
    <dbReference type="NCBI Taxonomy" id="153721"/>
    <lineage>
        <taxon>Bacteria</taxon>
        <taxon>Pseudomonadati</taxon>
        <taxon>Bacteroidota</taxon>
        <taxon>Cytophagia</taxon>
        <taxon>Cytophagales</taxon>
        <taxon>Cytophagaceae</taxon>
        <taxon>Sporocytophaga</taxon>
    </lineage>
</organism>
<dbReference type="InterPro" id="IPR005147">
    <property type="entry name" value="tRNA_synthase_B5-dom"/>
</dbReference>
<dbReference type="InterPro" id="IPR005121">
    <property type="entry name" value="Fdx_antiC-bd"/>
</dbReference>
<dbReference type="SUPFAM" id="SSF55681">
    <property type="entry name" value="Class II aaRS and biotin synthetases"/>
    <property type="match status" value="1"/>
</dbReference>
<evidence type="ECO:0000256" key="7">
    <source>
        <dbReference type="ARBA" id="ARBA00022723"/>
    </source>
</evidence>
<sequence length="801" mass="88980">MKISYNWLQQYIQLSEPAEEIGALLTKSGLEVEGIEKFESIQGGLSGIVIGKVLTSEKHPGADKLKKTTVDIGNGTILPIVCGAANVAEGQKVVVATVGATLYPTDGEPFKISKAKIRGEVSEGMICAEDEIGLGKSHDGIMVLQTELPVGTSAAEYFKVENDYTFEIGLTPNRADAASHLGVARDLRALLKREICKGEEKSLPAPKEKLNFNVSVENSEACPRYSGLVIKGISVKESPEWLKNRLKSIGLSPINNIVDVTNFILHDLGQPLHAFDLANVGNTVKVKTVAEGTEFVTLDGNKRRLTAKDLIICNAEKPMCIAGVFGGLDSGVKADTTAIFLESAYFSPDFVRKTAQHHGIKTDSSFRFERGTDPNITVNALKKAANLILEIAGGEIASDLIDIYPTPIQNFEIETSFSYIHKLIGKKIPSETIIDILSNLGISILEAKDDNLKVSVPPFKVDVQREADIVEEVLRIYGYDNIEINTKIRTEYIADFPKKDKAKLHNKLGNLLAGAGFSEIVTNSLTKESYQKLIENSENPVLILNKLSEDLGVMRQTLLFSGLEVIAYNVNRRQKDLKFYEFGKTYFKTEKGYTEKDRLALFITGNQHDESWITKDTPSDFFTLKNFIQRIIEKLNIKGLAIKTISNNYFSEGLDYQIKGKTLVQFGKIADKILKATDLKQAVYFADFNAALLLDLLSENTVYQEISKFPEVRRDLSLVIDKGVTFEQIKQLAQSKERKLLQEVNVFDVYEGSNLGDNKKSYSVSFYLQDNEKTLTDKVIDQTMQKLMDSFEKDLGAIIRK</sequence>
<dbReference type="GO" id="GO:0004826">
    <property type="term" value="F:phenylalanine-tRNA ligase activity"/>
    <property type="evidence" value="ECO:0007669"/>
    <property type="project" value="UniProtKB-UniRule"/>
</dbReference>
<dbReference type="NCBIfam" id="NF045760">
    <property type="entry name" value="YtpR"/>
    <property type="match status" value="1"/>
</dbReference>
<dbReference type="PROSITE" id="PS50886">
    <property type="entry name" value="TRBD"/>
    <property type="match status" value="1"/>
</dbReference>
<dbReference type="GO" id="GO:0000049">
    <property type="term" value="F:tRNA binding"/>
    <property type="evidence" value="ECO:0007669"/>
    <property type="project" value="UniProtKB-UniRule"/>
</dbReference>
<dbReference type="RefSeq" id="WP_045456975.1">
    <property type="nucleotide sequence ID" value="NZ_BBLT01000001.1"/>
</dbReference>
<dbReference type="NCBIfam" id="TIGR00472">
    <property type="entry name" value="pheT_bact"/>
    <property type="match status" value="1"/>
</dbReference>
<evidence type="ECO:0000256" key="9">
    <source>
        <dbReference type="ARBA" id="ARBA00022840"/>
    </source>
</evidence>
<dbReference type="InterPro" id="IPR012340">
    <property type="entry name" value="NA-bd_OB-fold"/>
</dbReference>
<proteinExistence type="inferred from homology"/>
<evidence type="ECO:0000256" key="4">
    <source>
        <dbReference type="ARBA" id="ARBA00022490"/>
    </source>
</evidence>
<dbReference type="CDD" id="cd02796">
    <property type="entry name" value="tRNA_bind_bactPheRS"/>
    <property type="match status" value="1"/>
</dbReference>
<dbReference type="Gene3D" id="2.40.50.140">
    <property type="entry name" value="Nucleic acid-binding proteins"/>
    <property type="match status" value="1"/>
</dbReference>
<dbReference type="InterPro" id="IPR005146">
    <property type="entry name" value="B3/B4_tRNA-bd"/>
</dbReference>
<dbReference type="GO" id="GO:0009328">
    <property type="term" value="C:phenylalanine-tRNA ligase complex"/>
    <property type="evidence" value="ECO:0007669"/>
    <property type="project" value="TreeGrafter"/>
</dbReference>
<evidence type="ECO:0000256" key="6">
    <source>
        <dbReference type="ARBA" id="ARBA00022598"/>
    </source>
</evidence>
<evidence type="ECO:0000259" key="19">
    <source>
        <dbReference type="PROSITE" id="PS51483"/>
    </source>
</evidence>
<dbReference type="HAMAP" id="MF_00283">
    <property type="entry name" value="Phe_tRNA_synth_beta1"/>
    <property type="match status" value="1"/>
</dbReference>
<dbReference type="Gene3D" id="3.50.40.10">
    <property type="entry name" value="Phenylalanyl-trna Synthetase, Chain B, domain 3"/>
    <property type="match status" value="1"/>
</dbReference>
<evidence type="ECO:0000256" key="2">
    <source>
        <dbReference type="ARBA" id="ARBA00008653"/>
    </source>
</evidence>
<feature type="binding site" evidence="15">
    <location>
        <position position="462"/>
    </location>
    <ligand>
        <name>Mg(2+)</name>
        <dbReference type="ChEBI" id="CHEBI:18420"/>
        <note>shared with alpha subunit</note>
    </ligand>
</feature>
<feature type="binding site" evidence="15">
    <location>
        <position position="472"/>
    </location>
    <ligand>
        <name>Mg(2+)</name>
        <dbReference type="ChEBI" id="CHEBI:18420"/>
        <note>shared with alpha subunit</note>
    </ligand>
</feature>
<dbReference type="SMART" id="SM00873">
    <property type="entry name" value="B3_4"/>
    <property type="match status" value="1"/>
</dbReference>
<dbReference type="SUPFAM" id="SSF56037">
    <property type="entry name" value="PheT/TilS domain"/>
    <property type="match status" value="1"/>
</dbReference>
<dbReference type="Pfam" id="PF03484">
    <property type="entry name" value="B5"/>
    <property type="match status" value="1"/>
</dbReference>
<keyword evidence="8 15" id="KW-0547">Nucleotide-binding</keyword>
<keyword evidence="21" id="KW-1185">Reference proteome</keyword>
<dbReference type="Pfam" id="PF17759">
    <property type="entry name" value="tRNA_synthFbeta"/>
    <property type="match status" value="1"/>
</dbReference>
<dbReference type="GO" id="GO:0000287">
    <property type="term" value="F:magnesium ion binding"/>
    <property type="evidence" value="ECO:0007669"/>
    <property type="project" value="UniProtKB-UniRule"/>
</dbReference>
<evidence type="ECO:0000259" key="17">
    <source>
        <dbReference type="PROSITE" id="PS50886"/>
    </source>
</evidence>
<dbReference type="FunFam" id="2.40.50.140:FF:000045">
    <property type="entry name" value="Phenylalanine--tRNA ligase beta subunit"/>
    <property type="match status" value="1"/>
</dbReference>
<dbReference type="PANTHER" id="PTHR10947">
    <property type="entry name" value="PHENYLALANYL-TRNA SYNTHETASE BETA CHAIN AND LEUCINE-RICH REPEAT-CONTAINING PROTEIN 47"/>
    <property type="match status" value="1"/>
</dbReference>
<dbReference type="Gene3D" id="3.30.70.380">
    <property type="entry name" value="Ferrodoxin-fold anticodon-binding domain"/>
    <property type="match status" value="1"/>
</dbReference>
<dbReference type="EC" id="6.1.1.20" evidence="15"/>
<evidence type="ECO:0000256" key="14">
    <source>
        <dbReference type="ARBA" id="ARBA00049255"/>
    </source>
</evidence>
<evidence type="ECO:0000259" key="18">
    <source>
        <dbReference type="PROSITE" id="PS51447"/>
    </source>
</evidence>
<dbReference type="SUPFAM" id="SSF54991">
    <property type="entry name" value="Anticodon-binding domain of PheRS"/>
    <property type="match status" value="1"/>
</dbReference>
<evidence type="ECO:0000256" key="3">
    <source>
        <dbReference type="ARBA" id="ARBA00011209"/>
    </source>
</evidence>
<dbReference type="Proteomes" id="UP000030185">
    <property type="component" value="Unassembled WGS sequence"/>
</dbReference>
<keyword evidence="11 16" id="KW-0694">RNA-binding</keyword>